<dbReference type="STRING" id="150374.A0A0M8N0T1"/>
<organism evidence="2 3">
    <name type="scientific">Escovopsis weberi</name>
    <dbReference type="NCBI Taxonomy" id="150374"/>
    <lineage>
        <taxon>Eukaryota</taxon>
        <taxon>Fungi</taxon>
        <taxon>Dikarya</taxon>
        <taxon>Ascomycota</taxon>
        <taxon>Pezizomycotina</taxon>
        <taxon>Sordariomycetes</taxon>
        <taxon>Hypocreomycetidae</taxon>
        <taxon>Hypocreales</taxon>
        <taxon>Hypocreaceae</taxon>
        <taxon>Escovopsis</taxon>
    </lineage>
</organism>
<dbReference type="Gene3D" id="3.10.200.10">
    <property type="entry name" value="Alpha carbonic anhydrase"/>
    <property type="match status" value="1"/>
</dbReference>
<dbReference type="Proteomes" id="UP000053831">
    <property type="component" value="Unassembled WGS sequence"/>
</dbReference>
<gene>
    <name evidence="2" type="ORF">ESCO_003371</name>
</gene>
<evidence type="ECO:0000313" key="3">
    <source>
        <dbReference type="Proteomes" id="UP000053831"/>
    </source>
</evidence>
<dbReference type="SUPFAM" id="SSF51069">
    <property type="entry name" value="Carbonic anhydrase"/>
    <property type="match status" value="1"/>
</dbReference>
<feature type="chain" id="PRO_5005818828" evidence="1">
    <location>
        <begin position="23"/>
        <end position="374"/>
    </location>
</feature>
<evidence type="ECO:0000313" key="2">
    <source>
        <dbReference type="EMBL" id="KOS23206.1"/>
    </source>
</evidence>
<reference evidence="2 3" key="1">
    <citation type="submission" date="2015-07" db="EMBL/GenBank/DDBJ databases">
        <title>The genome of the fungus Escovopsis weberi, a specialized disease agent of ant agriculture.</title>
        <authorList>
            <person name="de Man T.J."/>
            <person name="Stajich J.E."/>
            <person name="Kubicek C.P."/>
            <person name="Chenthamara K."/>
            <person name="Atanasova L."/>
            <person name="Druzhinina I.S."/>
            <person name="Birnbaum S."/>
            <person name="Barribeau S.M."/>
            <person name="Teiling C."/>
            <person name="Suen G."/>
            <person name="Currie C."/>
            <person name="Gerardo N.M."/>
        </authorList>
    </citation>
    <scope>NUCLEOTIDE SEQUENCE [LARGE SCALE GENOMIC DNA]</scope>
</reference>
<dbReference type="EMBL" id="LGSR01000002">
    <property type="protein sequence ID" value="KOS23206.1"/>
    <property type="molecule type" value="Genomic_DNA"/>
</dbReference>
<sequence length="374" mass="41589">MTKFSFVTLCLVWSALLPSAISFASQEDVSCTLVPRSERCPRNHGLRLPIAGDGKARGPIKHFGIGETAGDARARARNQYPVNVFMEFPEEIGLGLQIRIEPHPNGTWLNNDGNTIDVPADGALSIFDTPYRLVRFLFHMPSKNRTLGKPLVMKWHFVFKGLKREDRDKLAFVNITVGTSDSILEEMGPGAADDVKRKTHAALSAPLRWCWANTFVNDHSRLQHTGSLTSPACASGVSWFAVDDKHTPHVDDLTYEWIEKAVERGARPAYRASLPEKCAVIAVRGAWRLAQAARELLRYAVCGTLAGMAMAKLGSLWVAIWCCYLAWLLEDEMLGLDEAASRRRARWEKRTADLAGLTALEWASCVEDEINTII</sequence>
<dbReference type="OrthoDB" id="429145at2759"/>
<evidence type="ECO:0000256" key="1">
    <source>
        <dbReference type="SAM" id="SignalP"/>
    </source>
</evidence>
<dbReference type="InterPro" id="IPR036398">
    <property type="entry name" value="CA_dom_sf"/>
</dbReference>
<accession>A0A0M8N0T1</accession>
<dbReference type="AlphaFoldDB" id="A0A0M8N0T1"/>
<keyword evidence="3" id="KW-1185">Reference proteome</keyword>
<name>A0A0M8N0T1_ESCWE</name>
<protein>
    <submittedName>
        <fullName evidence="2">Carbonic anhydrase</fullName>
    </submittedName>
</protein>
<proteinExistence type="predicted"/>
<keyword evidence="1" id="KW-0732">Signal</keyword>
<comment type="caution">
    <text evidence="2">The sequence shown here is derived from an EMBL/GenBank/DDBJ whole genome shotgun (WGS) entry which is preliminary data.</text>
</comment>
<feature type="signal peptide" evidence="1">
    <location>
        <begin position="1"/>
        <end position="22"/>
    </location>
</feature>